<comment type="caution">
    <text evidence="1">The sequence shown here is derived from an EMBL/GenBank/DDBJ whole genome shotgun (WGS) entry which is preliminary data.</text>
</comment>
<gene>
    <name evidence="1" type="ORF">ABT39_MTgene5648</name>
</gene>
<protein>
    <submittedName>
        <fullName evidence="1">Uncharacterized protein</fullName>
    </submittedName>
</protein>
<accession>A0A101LY60</accession>
<keyword evidence="1" id="KW-0496">Mitochondrion</keyword>
<name>A0A101LY60_PICGL</name>
<geneLocation type="mitochondrion" evidence="1"/>
<organism evidence="1">
    <name type="scientific">Picea glauca</name>
    <name type="common">White spruce</name>
    <name type="synonym">Pinus glauca</name>
    <dbReference type="NCBI Taxonomy" id="3330"/>
    <lineage>
        <taxon>Eukaryota</taxon>
        <taxon>Viridiplantae</taxon>
        <taxon>Streptophyta</taxon>
        <taxon>Embryophyta</taxon>
        <taxon>Tracheophyta</taxon>
        <taxon>Spermatophyta</taxon>
        <taxon>Pinopsida</taxon>
        <taxon>Pinidae</taxon>
        <taxon>Conifers I</taxon>
        <taxon>Pinales</taxon>
        <taxon>Pinaceae</taxon>
        <taxon>Picea</taxon>
    </lineage>
</organism>
<reference evidence="1" key="1">
    <citation type="journal article" date="2015" name="Genome Biol. Evol.">
        <title>Organellar Genomes of White Spruce (Picea glauca): Assembly and Annotation.</title>
        <authorList>
            <person name="Jackman S.D."/>
            <person name="Warren R.L."/>
            <person name="Gibb E.A."/>
            <person name="Vandervalk B.P."/>
            <person name="Mohamadi H."/>
            <person name="Chu J."/>
            <person name="Raymond A."/>
            <person name="Pleasance S."/>
            <person name="Coope R."/>
            <person name="Wildung M.R."/>
            <person name="Ritland C.E."/>
            <person name="Bousquet J."/>
            <person name="Jones S.J."/>
            <person name="Bohlmann J."/>
            <person name="Birol I."/>
        </authorList>
    </citation>
    <scope>NUCLEOTIDE SEQUENCE [LARGE SCALE GENOMIC DNA]</scope>
    <source>
        <tissue evidence="1">Flushing bud</tissue>
    </source>
</reference>
<sequence>MNPDNMMAIELELNLLRDTPRLVDMHLDRELDSLLLALDPYLEVIAMEYLGWE</sequence>
<proteinExistence type="predicted"/>
<dbReference type="AlphaFoldDB" id="A0A101LY60"/>
<evidence type="ECO:0000313" key="1">
    <source>
        <dbReference type="EMBL" id="KUM47462.1"/>
    </source>
</evidence>
<dbReference type="EMBL" id="LKAM01000007">
    <property type="protein sequence ID" value="KUM47462.1"/>
    <property type="molecule type" value="Genomic_DNA"/>
</dbReference>